<accession>A0AA39U3B8</accession>
<comment type="caution">
    <text evidence="3">The sequence shown here is derived from an EMBL/GenBank/DDBJ whole genome shotgun (WGS) entry which is preliminary data.</text>
</comment>
<feature type="compositionally biased region" description="Gly residues" evidence="2">
    <location>
        <begin position="631"/>
        <end position="641"/>
    </location>
</feature>
<evidence type="ECO:0000313" key="4">
    <source>
        <dbReference type="Proteomes" id="UP001174934"/>
    </source>
</evidence>
<dbReference type="InterPro" id="IPR008948">
    <property type="entry name" value="L-Aspartase-like"/>
</dbReference>
<dbReference type="PROSITE" id="PS00488">
    <property type="entry name" value="PAL_HISTIDASE"/>
    <property type="match status" value="1"/>
</dbReference>
<organism evidence="3 4">
    <name type="scientific">Bombardia bombarda</name>
    <dbReference type="NCBI Taxonomy" id="252184"/>
    <lineage>
        <taxon>Eukaryota</taxon>
        <taxon>Fungi</taxon>
        <taxon>Dikarya</taxon>
        <taxon>Ascomycota</taxon>
        <taxon>Pezizomycotina</taxon>
        <taxon>Sordariomycetes</taxon>
        <taxon>Sordariomycetidae</taxon>
        <taxon>Sordariales</taxon>
        <taxon>Lasiosphaeriaceae</taxon>
        <taxon>Bombardia</taxon>
    </lineage>
</organism>
<dbReference type="PANTHER" id="PTHR10362">
    <property type="entry name" value="HISTIDINE AMMONIA-LYASE"/>
    <property type="match status" value="1"/>
</dbReference>
<dbReference type="EMBL" id="JAULSR010000011">
    <property type="protein sequence ID" value="KAK0610125.1"/>
    <property type="molecule type" value="Genomic_DNA"/>
</dbReference>
<comment type="similarity">
    <text evidence="1">Belongs to the PAL/histidase family.</text>
</comment>
<dbReference type="InterPro" id="IPR023144">
    <property type="entry name" value="Phe_NH3-lyase_shielding_dom_sf"/>
</dbReference>
<reference evidence="3" key="1">
    <citation type="submission" date="2023-06" db="EMBL/GenBank/DDBJ databases">
        <title>Genome-scale phylogeny and comparative genomics of the fungal order Sordariales.</title>
        <authorList>
            <consortium name="Lawrence Berkeley National Laboratory"/>
            <person name="Hensen N."/>
            <person name="Bonometti L."/>
            <person name="Westerberg I."/>
            <person name="Brannstrom I.O."/>
            <person name="Guillou S."/>
            <person name="Cros-Aarteil S."/>
            <person name="Calhoun S."/>
            <person name="Haridas S."/>
            <person name="Kuo A."/>
            <person name="Mondo S."/>
            <person name="Pangilinan J."/>
            <person name="Riley R."/>
            <person name="LaButti K."/>
            <person name="Andreopoulos B."/>
            <person name="Lipzen A."/>
            <person name="Chen C."/>
            <person name="Yanf M."/>
            <person name="Daum C."/>
            <person name="Ng V."/>
            <person name="Clum A."/>
            <person name="Steindorff A."/>
            <person name="Ohm R."/>
            <person name="Martin F."/>
            <person name="Silar P."/>
            <person name="Natvig D."/>
            <person name="Lalanne C."/>
            <person name="Gautier V."/>
            <person name="Ament-velasquez S.L."/>
            <person name="Kruys A."/>
            <person name="Hutchinson M.I."/>
            <person name="Powell A.J."/>
            <person name="Barry K."/>
            <person name="Miller A.N."/>
            <person name="Grigoriev I.V."/>
            <person name="Debuchy R."/>
            <person name="Gladieux P."/>
            <person name="Thoren M.H."/>
            <person name="Johannesson H."/>
        </authorList>
    </citation>
    <scope>NUCLEOTIDE SEQUENCE</scope>
    <source>
        <strain evidence="3">SMH3391-2</strain>
    </source>
</reference>
<name>A0AA39U3B8_9PEZI</name>
<proteinExistence type="inferred from homology"/>
<dbReference type="Gene3D" id="1.20.200.10">
    <property type="entry name" value="Fumarase/aspartase (Central domain)"/>
    <property type="match status" value="1"/>
</dbReference>
<sequence length="689" mass="73556">MPATNGFKAAVTDQVHSSHASAVYAEWKALNELQSDVDTEFALNGNDLTIAEVVAVSLYGIKASLTNDGQVLQKVTGSVDFLAQELDAGRIVYGVNTGFGGSADTRTQQLERLQSGLVQHLNVGILLQSDKGQKRHGRRPDTGLLRSHAMPTPIIKAAMLIRCNSLLRGHSGVRITTIQSIMDLLHHDLTPVVPLRGSISASGDLSPLSYIAGAIEGNPDVYLKTGNDLALLIQLLTAMGTEALAGTAHNYHPFISAARPHPGQAEAASNILAFLSGSQLSSDCDSSPEKIGLAQDRYALRTAPQWIGPQLEDLQLATSQVEVELNSTTDNPLVDVQGGRIHHGGNFQAMALTSAMEKTLLVLQNLGRLLYAQAAELANGTMNKGLPHNLSAQSPSESFTAKGFDVNMAAYMAELGYLAHPVSGHVQVAEIGNQGVNSMALVAGRYALEAGEVVGLMCATYVWLLCQGLDLRAVVVEFEQEGGEGVKGVLEAVFGERDGMAENVAEVVMRRWGELGHLDVQERARTAAGESVGAVLGLLEGREDVTVAKVREYQTGAEEALARCYIEVRKRYLYPDGGIPPTAKFLSPASRLVYRFVREELGIPMNRGVEDHPTLRLGERVKRNGAVANGNGVGNSNGNGVNGHAEGAEAPKGRDLILGSSAGLIYEEIRNGELHARIMKFGQETGMWG</sequence>
<dbReference type="AlphaFoldDB" id="A0AA39U3B8"/>
<dbReference type="Proteomes" id="UP001174934">
    <property type="component" value="Unassembled WGS sequence"/>
</dbReference>
<evidence type="ECO:0000313" key="3">
    <source>
        <dbReference type="EMBL" id="KAK0610125.1"/>
    </source>
</evidence>
<dbReference type="CDD" id="cd00332">
    <property type="entry name" value="PAL-HAL"/>
    <property type="match status" value="1"/>
</dbReference>
<dbReference type="GO" id="GO:0016841">
    <property type="term" value="F:ammonia-lyase activity"/>
    <property type="evidence" value="ECO:0007669"/>
    <property type="project" value="InterPro"/>
</dbReference>
<dbReference type="InterPro" id="IPR001106">
    <property type="entry name" value="Aromatic_Lyase"/>
</dbReference>
<dbReference type="Gene3D" id="1.10.274.20">
    <property type="entry name" value="Phenylalanine ammonia-lyase 1, domain 3"/>
    <property type="match status" value="1"/>
</dbReference>
<evidence type="ECO:0000256" key="2">
    <source>
        <dbReference type="SAM" id="MobiDB-lite"/>
    </source>
</evidence>
<protein>
    <submittedName>
        <fullName evidence="3">L-Aspartase-like protein</fullName>
    </submittedName>
</protein>
<feature type="region of interest" description="Disordered" evidence="2">
    <location>
        <begin position="628"/>
        <end position="649"/>
    </location>
</feature>
<dbReference type="SUPFAM" id="SSF48557">
    <property type="entry name" value="L-aspartase-like"/>
    <property type="match status" value="1"/>
</dbReference>
<keyword evidence="4" id="KW-1185">Reference proteome</keyword>
<dbReference type="Pfam" id="PF00221">
    <property type="entry name" value="Lyase_aromatic"/>
    <property type="match status" value="2"/>
</dbReference>
<dbReference type="InterPro" id="IPR022313">
    <property type="entry name" value="Phe/His_NH3-lyase_AS"/>
</dbReference>
<evidence type="ECO:0000256" key="1">
    <source>
        <dbReference type="ARBA" id="ARBA00007238"/>
    </source>
</evidence>
<gene>
    <name evidence="3" type="ORF">B0T17DRAFT_545954</name>
</gene>